<protein>
    <submittedName>
        <fullName evidence="1">Uncharacterized protein</fullName>
    </submittedName>
</protein>
<name>A0A8J5VSW1_ZIZPA</name>
<comment type="caution">
    <text evidence="1">The sequence shown here is derived from an EMBL/GenBank/DDBJ whole genome shotgun (WGS) entry which is preliminary data.</text>
</comment>
<evidence type="ECO:0000313" key="2">
    <source>
        <dbReference type="Proteomes" id="UP000729402"/>
    </source>
</evidence>
<accession>A0A8J5VSW1</accession>
<reference evidence="1" key="2">
    <citation type="submission" date="2021-02" db="EMBL/GenBank/DDBJ databases">
        <authorList>
            <person name="Kimball J.A."/>
            <person name="Haas M.W."/>
            <person name="Macchietto M."/>
            <person name="Kono T."/>
            <person name="Duquette J."/>
            <person name="Shao M."/>
        </authorList>
    </citation>
    <scope>NUCLEOTIDE SEQUENCE</scope>
    <source>
        <tissue evidence="1">Fresh leaf tissue</tissue>
    </source>
</reference>
<organism evidence="1 2">
    <name type="scientific">Zizania palustris</name>
    <name type="common">Northern wild rice</name>
    <dbReference type="NCBI Taxonomy" id="103762"/>
    <lineage>
        <taxon>Eukaryota</taxon>
        <taxon>Viridiplantae</taxon>
        <taxon>Streptophyta</taxon>
        <taxon>Embryophyta</taxon>
        <taxon>Tracheophyta</taxon>
        <taxon>Spermatophyta</taxon>
        <taxon>Magnoliopsida</taxon>
        <taxon>Liliopsida</taxon>
        <taxon>Poales</taxon>
        <taxon>Poaceae</taxon>
        <taxon>BOP clade</taxon>
        <taxon>Oryzoideae</taxon>
        <taxon>Oryzeae</taxon>
        <taxon>Zizaniinae</taxon>
        <taxon>Zizania</taxon>
    </lineage>
</organism>
<proteinExistence type="predicted"/>
<dbReference type="EMBL" id="JAAALK010000288">
    <property type="protein sequence ID" value="KAG8053164.1"/>
    <property type="molecule type" value="Genomic_DNA"/>
</dbReference>
<dbReference type="AlphaFoldDB" id="A0A8J5VSW1"/>
<gene>
    <name evidence="1" type="ORF">GUJ93_ZPchr0001g31449</name>
</gene>
<reference evidence="1" key="1">
    <citation type="journal article" date="2021" name="bioRxiv">
        <title>Whole Genome Assembly and Annotation of Northern Wild Rice, Zizania palustris L., Supports a Whole Genome Duplication in the Zizania Genus.</title>
        <authorList>
            <person name="Haas M."/>
            <person name="Kono T."/>
            <person name="Macchietto M."/>
            <person name="Millas R."/>
            <person name="McGilp L."/>
            <person name="Shao M."/>
            <person name="Duquette J."/>
            <person name="Hirsch C.N."/>
            <person name="Kimball J."/>
        </authorList>
    </citation>
    <scope>NUCLEOTIDE SEQUENCE</scope>
    <source>
        <tissue evidence="1">Fresh leaf tissue</tissue>
    </source>
</reference>
<sequence length="97" mass="9882">MAKEVVGGRWTDGGIDGDGFEGGVVSTGDHLVGWRWNKVGGDSGFGSISRAGVGDGMGVGGDDGFEGGTDARGGLGDCCKDILGGAKEEPRRSSYWR</sequence>
<evidence type="ECO:0000313" key="1">
    <source>
        <dbReference type="EMBL" id="KAG8053164.1"/>
    </source>
</evidence>
<dbReference type="Proteomes" id="UP000729402">
    <property type="component" value="Unassembled WGS sequence"/>
</dbReference>
<keyword evidence="2" id="KW-1185">Reference proteome</keyword>